<dbReference type="Proteomes" id="UP000823674">
    <property type="component" value="Chromosome A02"/>
</dbReference>
<reference evidence="1 3" key="1">
    <citation type="submission" date="2021-03" db="EMBL/GenBank/DDBJ databases">
        <authorList>
            <person name="King G.J."/>
            <person name="Bancroft I."/>
            <person name="Baten A."/>
            <person name="Bloomfield J."/>
            <person name="Borpatragohain P."/>
            <person name="He Z."/>
            <person name="Irish N."/>
            <person name="Irwin J."/>
            <person name="Liu K."/>
            <person name="Mauleon R.P."/>
            <person name="Moore J."/>
            <person name="Morris R."/>
            <person name="Ostergaard L."/>
            <person name="Wang B."/>
            <person name="Wells R."/>
        </authorList>
    </citation>
    <scope>NUCLEOTIDE SEQUENCE [LARGE SCALE GENOMIC DNA]</scope>
    <source>
        <strain evidence="1">R-o-18</strain>
        <tissue evidence="1">Leaf</tissue>
    </source>
</reference>
<proteinExistence type="predicted"/>
<name>A0ABQ7NIS5_BRACM</name>
<evidence type="ECO:0000313" key="3">
    <source>
        <dbReference type="Proteomes" id="UP000823674"/>
    </source>
</evidence>
<dbReference type="EMBL" id="JADBGQ010000002">
    <property type="protein sequence ID" value="KAG5411324.1"/>
    <property type="molecule type" value="Genomic_DNA"/>
</dbReference>
<organism evidence="1 3">
    <name type="scientific">Brassica rapa subsp. trilocularis</name>
    <dbReference type="NCBI Taxonomy" id="1813537"/>
    <lineage>
        <taxon>Eukaryota</taxon>
        <taxon>Viridiplantae</taxon>
        <taxon>Streptophyta</taxon>
        <taxon>Embryophyta</taxon>
        <taxon>Tracheophyta</taxon>
        <taxon>Spermatophyta</taxon>
        <taxon>Magnoliopsida</taxon>
        <taxon>eudicotyledons</taxon>
        <taxon>Gunneridae</taxon>
        <taxon>Pentapetalae</taxon>
        <taxon>rosids</taxon>
        <taxon>malvids</taxon>
        <taxon>Brassicales</taxon>
        <taxon>Brassicaceae</taxon>
        <taxon>Brassiceae</taxon>
        <taxon>Brassica</taxon>
    </lineage>
</organism>
<evidence type="ECO:0000313" key="1">
    <source>
        <dbReference type="EMBL" id="KAG5410764.1"/>
    </source>
</evidence>
<sequence length="104" mass="12101">MVKIKGSRLLPESEILRKGKDDYNAIIIRRGFCINLEKPGLYHGNHEEEQWWFCDFFYAQYITVSITGKCSHNQHKKGNMDSLSAPSASEERIYNTTNVKDKFL</sequence>
<dbReference type="EMBL" id="JADBGQ010000002">
    <property type="protein sequence ID" value="KAG5410764.1"/>
    <property type="molecule type" value="Genomic_DNA"/>
</dbReference>
<accession>A0ABQ7NIS5</accession>
<gene>
    <name evidence="1" type="primary">A02g507110.1_BraROA</name>
    <name evidence="2" type="synonym">A02g510160.1_BraROA</name>
    <name evidence="1" type="ORF">IGI04_007083</name>
    <name evidence="2" type="ORF">IGI04_007643</name>
</gene>
<protein>
    <submittedName>
        <fullName evidence="1">Uncharacterized protein</fullName>
    </submittedName>
</protein>
<keyword evidence="3" id="KW-1185">Reference proteome</keyword>
<evidence type="ECO:0000313" key="2">
    <source>
        <dbReference type="EMBL" id="KAG5411324.1"/>
    </source>
</evidence>
<comment type="caution">
    <text evidence="1">The sequence shown here is derived from an EMBL/GenBank/DDBJ whole genome shotgun (WGS) entry which is preliminary data.</text>
</comment>